<gene>
    <name evidence="1" type="ORF">DM01DRAFT_1403061</name>
</gene>
<protein>
    <recommendedName>
        <fullName evidence="3">CS domain-containing protein</fullName>
    </recommendedName>
</protein>
<evidence type="ECO:0000313" key="1">
    <source>
        <dbReference type="EMBL" id="ORX62588.1"/>
    </source>
</evidence>
<reference evidence="1 2" key="1">
    <citation type="submission" date="2016-07" db="EMBL/GenBank/DDBJ databases">
        <title>Pervasive Adenine N6-methylation of Active Genes in Fungi.</title>
        <authorList>
            <consortium name="DOE Joint Genome Institute"/>
            <person name="Mondo S.J."/>
            <person name="Dannebaum R.O."/>
            <person name="Kuo R.C."/>
            <person name="Labutti K."/>
            <person name="Haridas S."/>
            <person name="Kuo A."/>
            <person name="Salamov A."/>
            <person name="Ahrendt S.R."/>
            <person name="Lipzen A."/>
            <person name="Sullivan W."/>
            <person name="Andreopoulos W.B."/>
            <person name="Clum A."/>
            <person name="Lindquist E."/>
            <person name="Daum C."/>
            <person name="Ramamoorthy G.K."/>
            <person name="Gryganskyi A."/>
            <person name="Culley D."/>
            <person name="Magnuson J.K."/>
            <person name="James T.Y."/>
            <person name="O'Malley M.A."/>
            <person name="Stajich J.E."/>
            <person name="Spatafora J.W."/>
            <person name="Visel A."/>
            <person name="Grigoriev I.V."/>
        </authorList>
    </citation>
    <scope>NUCLEOTIDE SEQUENCE [LARGE SCALE GENOMIC DNA]</scope>
    <source>
        <strain evidence="1 2">NRRL 3301</strain>
    </source>
</reference>
<dbReference type="InterPro" id="IPR008978">
    <property type="entry name" value="HSP20-like_chaperone"/>
</dbReference>
<dbReference type="AlphaFoldDB" id="A0A1X2GWX6"/>
<comment type="caution">
    <text evidence="1">The sequence shown here is derived from an EMBL/GenBank/DDBJ whole genome shotgun (WGS) entry which is preliminary data.</text>
</comment>
<dbReference type="Proteomes" id="UP000242146">
    <property type="component" value="Unassembled WGS sequence"/>
</dbReference>
<name>A0A1X2GWX6_9FUNG</name>
<dbReference type="SUPFAM" id="SSF49764">
    <property type="entry name" value="HSP20-like chaperones"/>
    <property type="match status" value="1"/>
</dbReference>
<accession>A0A1X2GWX6</accession>
<dbReference type="OrthoDB" id="10388628at2759"/>
<sequence length="151" mass="17363">MNALLPRLHATMTIEETEANVIRQLNPCVLWAQTETLLMISIHCDYAVGCVFYPHCLILSPVDSPDQQTVLKFYEGVNNQPIKLRTLEDQTQVIWLSKSIDTMWPRLFQNQDLVRLVYINDGSYALPKDEDDFIDFDEIVSKNGNKTGLEM</sequence>
<evidence type="ECO:0008006" key="3">
    <source>
        <dbReference type="Google" id="ProtNLM"/>
    </source>
</evidence>
<dbReference type="EMBL" id="MCGT01000001">
    <property type="protein sequence ID" value="ORX62588.1"/>
    <property type="molecule type" value="Genomic_DNA"/>
</dbReference>
<keyword evidence="2" id="KW-1185">Reference proteome</keyword>
<evidence type="ECO:0000313" key="2">
    <source>
        <dbReference type="Proteomes" id="UP000242146"/>
    </source>
</evidence>
<organism evidence="1 2">
    <name type="scientific">Hesseltinella vesiculosa</name>
    <dbReference type="NCBI Taxonomy" id="101127"/>
    <lineage>
        <taxon>Eukaryota</taxon>
        <taxon>Fungi</taxon>
        <taxon>Fungi incertae sedis</taxon>
        <taxon>Mucoromycota</taxon>
        <taxon>Mucoromycotina</taxon>
        <taxon>Mucoromycetes</taxon>
        <taxon>Mucorales</taxon>
        <taxon>Cunninghamellaceae</taxon>
        <taxon>Hesseltinella</taxon>
    </lineage>
</organism>
<proteinExistence type="predicted"/>